<protein>
    <submittedName>
        <fullName evidence="2">GLPGLI family protein</fullName>
    </submittedName>
</protein>
<gene>
    <name evidence="2" type="ORF">EZ428_01340</name>
</gene>
<dbReference type="OrthoDB" id="1440774at2"/>
<dbReference type="AlphaFoldDB" id="A0A4R0N5B4"/>
<dbReference type="NCBIfam" id="TIGR01200">
    <property type="entry name" value="GLPGLI"/>
    <property type="match status" value="1"/>
</dbReference>
<feature type="chain" id="PRO_5020192792" evidence="1">
    <location>
        <begin position="21"/>
        <end position="257"/>
    </location>
</feature>
<dbReference type="Pfam" id="PF09697">
    <property type="entry name" value="Porph_ging"/>
    <property type="match status" value="1"/>
</dbReference>
<evidence type="ECO:0000256" key="1">
    <source>
        <dbReference type="SAM" id="SignalP"/>
    </source>
</evidence>
<dbReference type="InterPro" id="IPR005901">
    <property type="entry name" value="GLPGLI"/>
</dbReference>
<evidence type="ECO:0000313" key="2">
    <source>
        <dbReference type="EMBL" id="TCC93444.1"/>
    </source>
</evidence>
<proteinExistence type="predicted"/>
<name>A0A4R0N5B4_9SPHI</name>
<evidence type="ECO:0000313" key="3">
    <source>
        <dbReference type="Proteomes" id="UP000292884"/>
    </source>
</evidence>
<organism evidence="2 3">
    <name type="scientific">Pedobacter frigiditerrae</name>
    <dbReference type="NCBI Taxonomy" id="2530452"/>
    <lineage>
        <taxon>Bacteria</taxon>
        <taxon>Pseudomonadati</taxon>
        <taxon>Bacteroidota</taxon>
        <taxon>Sphingobacteriia</taxon>
        <taxon>Sphingobacteriales</taxon>
        <taxon>Sphingobacteriaceae</taxon>
        <taxon>Pedobacter</taxon>
    </lineage>
</organism>
<accession>A0A4R0N5B4</accession>
<reference evidence="2 3" key="1">
    <citation type="submission" date="2019-02" db="EMBL/GenBank/DDBJ databases">
        <title>Pedobacter sp. RP-1-13 sp. nov., isolated from Arctic soil.</title>
        <authorList>
            <person name="Dahal R.H."/>
        </authorList>
    </citation>
    <scope>NUCLEOTIDE SEQUENCE [LARGE SCALE GENOMIC DNA]</scope>
    <source>
        <strain evidence="2 3">RP-1-13</strain>
    </source>
</reference>
<dbReference type="Proteomes" id="UP000292884">
    <property type="component" value="Unassembled WGS sequence"/>
</dbReference>
<comment type="caution">
    <text evidence="2">The sequence shown here is derived from an EMBL/GenBank/DDBJ whole genome shotgun (WGS) entry which is preliminary data.</text>
</comment>
<keyword evidence="3" id="KW-1185">Reference proteome</keyword>
<dbReference type="RefSeq" id="WP_131551312.1">
    <property type="nucleotide sequence ID" value="NZ_SJSK01000001.1"/>
</dbReference>
<dbReference type="EMBL" id="SJSK01000001">
    <property type="protein sequence ID" value="TCC93444.1"/>
    <property type="molecule type" value="Genomic_DNA"/>
</dbReference>
<keyword evidence="1" id="KW-0732">Signal</keyword>
<feature type="signal peptide" evidence="1">
    <location>
        <begin position="1"/>
        <end position="20"/>
    </location>
</feature>
<sequence>MKIYQFIISCLVLGSQTVVAQNARFTNQGVIEYEKKVNMYALIKDQVKKNSDRSYYAQAFEDYQKKNPQFKVLKSTLKFSKEQTLFTPIEEDVVGSGFFDFESANQHNTTATNTNAGTVISQKKVFEETYLLKDSTRKINWKITNEIRNIAGYDCRRANALIMDSIYVVAFYTEEIPVSGGPETFSGLPGMILGVALPYEHITWFATSVLDQPVTDDKLKAPVKGKPVDSKQLTAILKAATKDWGEWGQDSLKAFLL</sequence>